<dbReference type="PANTHER" id="PTHR31635">
    <property type="entry name" value="REVERSE TRANSCRIPTASE DOMAIN-CONTAINING PROTEIN-RELATED"/>
    <property type="match status" value="1"/>
</dbReference>
<dbReference type="PROSITE" id="PS50878">
    <property type="entry name" value="RT_POL"/>
    <property type="match status" value="1"/>
</dbReference>
<evidence type="ECO:0000313" key="2">
    <source>
        <dbReference type="Ensembl" id="ENSORLP00015028615.1"/>
    </source>
</evidence>
<dbReference type="InterPro" id="IPR043502">
    <property type="entry name" value="DNA/RNA_pol_sf"/>
</dbReference>
<dbReference type="InterPro" id="IPR005135">
    <property type="entry name" value="Endo/exonuclease/phosphatase"/>
</dbReference>
<sequence>MYGQMLKVMSLNVNGLGNPIKRARVMNKLKKDNVHVVLLQETHLNAREHEKLAKFGYRNIFYSSFTQSHRRGVAILVSKSIKFEKNSEVNDKEGRYVIVRGRIGNYTVTLANVYVPPESDMAFYKSIFDIITKEAEGICICGGDFNAILDLKLDTTSIKRSNRKATKMLNTTLGEIGMVDVWRGLHPTDRDYTYYSAPHSVHSRIDYFFIGKENYYRVDECRIGVADVSDHSAIYLTLNLESKLKSTVWRLNVGLLNNQSIVDQVKQEIKTFKDENDNGLVNPLILWDSLKAVMRGNLIAKATHLKKKRLETYNKLLHDLKVQENEFKLNKNNESQKEIKKLQLQIEKHLDFEIEKKARYMKQTHYELGPKYTRLLARKLRKQQVDSAIPNIKDPLSQEIHSDPQKIENTFYCYYSSLYSQEGATDRGAIKSFLDKLDLPCIGKIQNKIITKEITQQEVEKAIGRFKKNKAPGSDGFPIEWYRKFKLELMPLLLRALNYTHKEGRTPPSWKDAIITLIPKENKDRQNCTNYRPISMLNVDYKIYTSILTKRFETFIAELIDEDQTGFVRGRQTQDNIRRSLHVIHTITKNKIKAALISLDAEKAFDRVNWDFLYQTLEKFGFTQNSIKCIKAIYDKPTARIKINGSLTDRFELKRGTRQGCGISPTLFSLYIEPLAQAIRQCEELEGIKIDAREQKIGLFADDVLLFLKNINTSMPKLMTLLKEFNSLAGYKLNISKTQTLLFNHSPSEKTASSYNIKWDNKRIKYLGVFLPKNLSLLYEENYNTVNLNINLDIKRWSTYPFDLTDRINVVKMNILPRLLFLFQSLPIEIPPKQFIEWDRMISRFIWEGKKPRIRYATLQLPKDKGGMSLPNLKLYFFAAQMRYICCWCDSEYYSRWKEIETCVSGHPIQTLLGEEDLPNNITTLLNPITTYTMELWQNVVRQLRLKKEKKILKWIYLDKDFKPAKDDSTFNQWRTKGVTAFATITNKNKMRDFQDLKVEFGLTNHDFFRYLQVREYFNKAIRSEEGSEQNPVLEVVIGAYQHKSSKTISKLYHSLISCQKNTTLYVKEKWEKEMSITISEKEWYSTCASTQSSTTSLKWREFNWKNLMRFFITPSIKSKRASLARAGLRRLPSVKPGFDSGLLLVPFSTSAGSKPGLRRLRQEGHPA</sequence>
<dbReference type="Gene3D" id="3.60.10.10">
    <property type="entry name" value="Endonuclease/exonuclease/phosphatase"/>
    <property type="match status" value="1"/>
</dbReference>
<dbReference type="SUPFAM" id="SSF56672">
    <property type="entry name" value="DNA/RNA polymerases"/>
    <property type="match status" value="1"/>
</dbReference>
<dbReference type="PANTHER" id="PTHR31635:SF196">
    <property type="entry name" value="REVERSE TRANSCRIPTASE DOMAIN-CONTAINING PROTEIN-RELATED"/>
    <property type="match status" value="1"/>
</dbReference>
<dbReference type="InterPro" id="IPR036691">
    <property type="entry name" value="Endo/exonu/phosph_ase_sf"/>
</dbReference>
<dbReference type="Ensembl" id="ENSORLT00015017123.1">
    <property type="protein sequence ID" value="ENSORLP00015028615.1"/>
    <property type="gene ID" value="ENSORLG00015011318.1"/>
</dbReference>
<dbReference type="AlphaFoldDB" id="A0A3P9J8L8"/>
<feature type="domain" description="Reverse transcriptase" evidence="1">
    <location>
        <begin position="499"/>
        <end position="771"/>
    </location>
</feature>
<reference evidence="2" key="4">
    <citation type="submission" date="2025-09" db="UniProtKB">
        <authorList>
            <consortium name="Ensembl"/>
        </authorList>
    </citation>
    <scope>IDENTIFICATION</scope>
    <source>
        <strain evidence="2">HSOK</strain>
    </source>
</reference>
<dbReference type="SUPFAM" id="SSF56219">
    <property type="entry name" value="DNase I-like"/>
    <property type="match status" value="1"/>
</dbReference>
<reference key="1">
    <citation type="journal article" date="2007" name="Nature">
        <title>The medaka draft genome and insights into vertebrate genome evolution.</title>
        <authorList>
            <person name="Kasahara M."/>
            <person name="Naruse K."/>
            <person name="Sasaki S."/>
            <person name="Nakatani Y."/>
            <person name="Qu W."/>
            <person name="Ahsan B."/>
            <person name="Yamada T."/>
            <person name="Nagayasu Y."/>
            <person name="Doi K."/>
            <person name="Kasai Y."/>
            <person name="Jindo T."/>
            <person name="Kobayashi D."/>
            <person name="Shimada A."/>
            <person name="Toyoda A."/>
            <person name="Kuroki Y."/>
            <person name="Fujiyama A."/>
            <person name="Sasaki T."/>
            <person name="Shimizu A."/>
            <person name="Asakawa S."/>
            <person name="Shimizu N."/>
            <person name="Hashimoto S."/>
            <person name="Yang J."/>
            <person name="Lee Y."/>
            <person name="Matsushima K."/>
            <person name="Sugano S."/>
            <person name="Sakaizumi M."/>
            <person name="Narita T."/>
            <person name="Ohishi K."/>
            <person name="Haga S."/>
            <person name="Ohta F."/>
            <person name="Nomoto H."/>
            <person name="Nogata K."/>
            <person name="Morishita T."/>
            <person name="Endo T."/>
            <person name="Shin-I T."/>
            <person name="Takeda H."/>
            <person name="Morishita S."/>
            <person name="Kohara Y."/>
        </authorList>
    </citation>
    <scope>NUCLEOTIDE SEQUENCE [LARGE SCALE GENOMIC DNA]</scope>
    <source>
        <strain>Hd-rR</strain>
    </source>
</reference>
<reference evidence="2" key="3">
    <citation type="submission" date="2025-08" db="UniProtKB">
        <authorList>
            <consortium name="Ensembl"/>
        </authorList>
    </citation>
    <scope>IDENTIFICATION</scope>
    <source>
        <strain evidence="2">HSOK</strain>
    </source>
</reference>
<dbReference type="Proteomes" id="UP000265200">
    <property type="component" value="Chromosome 21"/>
</dbReference>
<dbReference type="Pfam" id="PF00078">
    <property type="entry name" value="RVT_1"/>
    <property type="match status" value="1"/>
</dbReference>
<dbReference type="GO" id="GO:0003824">
    <property type="term" value="F:catalytic activity"/>
    <property type="evidence" value="ECO:0007669"/>
    <property type="project" value="InterPro"/>
</dbReference>
<proteinExistence type="predicted"/>
<reference evidence="2 3" key="2">
    <citation type="submission" date="2017-04" db="EMBL/GenBank/DDBJ databases">
        <title>CpG methylation of centromeres and impact of large insertions on vertebrate speciation.</title>
        <authorList>
            <person name="Ichikawa K."/>
            <person name="Yoshimura J."/>
            <person name="Morishita S."/>
        </authorList>
    </citation>
    <scope>NUCLEOTIDE SEQUENCE</scope>
    <source>
        <strain evidence="2 3">HSOK</strain>
    </source>
</reference>
<evidence type="ECO:0000313" key="3">
    <source>
        <dbReference type="Proteomes" id="UP000265200"/>
    </source>
</evidence>
<dbReference type="CDD" id="cd09076">
    <property type="entry name" value="L1-EN"/>
    <property type="match status" value="1"/>
</dbReference>
<dbReference type="InterPro" id="IPR000477">
    <property type="entry name" value="RT_dom"/>
</dbReference>
<dbReference type="CDD" id="cd01650">
    <property type="entry name" value="RT_nLTR_like"/>
    <property type="match status" value="1"/>
</dbReference>
<dbReference type="Pfam" id="PF03372">
    <property type="entry name" value="Exo_endo_phos"/>
    <property type="match status" value="1"/>
</dbReference>
<accession>A0A3P9J8L8</accession>
<organism evidence="2 3">
    <name type="scientific">Oryzias latipes</name>
    <name type="common">Japanese rice fish</name>
    <name type="synonym">Japanese killifish</name>
    <dbReference type="NCBI Taxonomy" id="8090"/>
    <lineage>
        <taxon>Eukaryota</taxon>
        <taxon>Metazoa</taxon>
        <taxon>Chordata</taxon>
        <taxon>Craniata</taxon>
        <taxon>Vertebrata</taxon>
        <taxon>Euteleostomi</taxon>
        <taxon>Actinopterygii</taxon>
        <taxon>Neopterygii</taxon>
        <taxon>Teleostei</taxon>
        <taxon>Neoteleostei</taxon>
        <taxon>Acanthomorphata</taxon>
        <taxon>Ovalentaria</taxon>
        <taxon>Atherinomorphae</taxon>
        <taxon>Beloniformes</taxon>
        <taxon>Adrianichthyidae</taxon>
        <taxon>Oryziinae</taxon>
        <taxon>Oryzias</taxon>
    </lineage>
</organism>
<evidence type="ECO:0000259" key="1">
    <source>
        <dbReference type="PROSITE" id="PS50878"/>
    </source>
</evidence>
<protein>
    <recommendedName>
        <fullName evidence="1">Reverse transcriptase domain-containing protein</fullName>
    </recommendedName>
</protein>
<name>A0A3P9J8L8_ORYLA</name>